<comment type="catalytic activity">
    <reaction evidence="3">
        <text>adenosine + phosphate = alpha-D-ribose 1-phosphate + adenine</text>
        <dbReference type="Rhea" id="RHEA:27642"/>
        <dbReference type="ChEBI" id="CHEBI:16335"/>
        <dbReference type="ChEBI" id="CHEBI:16708"/>
        <dbReference type="ChEBI" id="CHEBI:43474"/>
        <dbReference type="ChEBI" id="CHEBI:57720"/>
        <dbReference type="EC" id="2.4.2.1"/>
    </reaction>
</comment>
<evidence type="ECO:0000313" key="5">
    <source>
        <dbReference type="Proteomes" id="UP000676169"/>
    </source>
</evidence>
<comment type="catalytic activity">
    <reaction evidence="3">
        <text>a purine D-ribonucleoside + phosphate = a purine nucleobase + alpha-D-ribose 1-phosphate</text>
        <dbReference type="Rhea" id="RHEA:19805"/>
        <dbReference type="ChEBI" id="CHEBI:26386"/>
        <dbReference type="ChEBI" id="CHEBI:43474"/>
        <dbReference type="ChEBI" id="CHEBI:57720"/>
        <dbReference type="ChEBI" id="CHEBI:142355"/>
        <dbReference type="EC" id="2.4.2.1"/>
    </reaction>
</comment>
<dbReference type="EC" id="2.4.2.2" evidence="3"/>
<keyword evidence="2 3" id="KW-0808">Transferase</keyword>
<comment type="catalytic activity">
    <reaction evidence="3">
        <text>xanthosine + phosphate = alpha-D-ribose 1-phosphate + xanthine</text>
        <dbReference type="Rhea" id="RHEA:27638"/>
        <dbReference type="ChEBI" id="CHEBI:17712"/>
        <dbReference type="ChEBI" id="CHEBI:18107"/>
        <dbReference type="ChEBI" id="CHEBI:43474"/>
        <dbReference type="ChEBI" id="CHEBI:57720"/>
        <dbReference type="EC" id="2.4.2.1"/>
    </reaction>
</comment>
<accession>A0A975G9S0</accession>
<proteinExistence type="inferred from homology"/>
<dbReference type="GO" id="GO:0016154">
    <property type="term" value="F:pyrimidine-nucleoside phosphorylase activity"/>
    <property type="evidence" value="ECO:0007669"/>
    <property type="project" value="UniProtKB-UniRule"/>
</dbReference>
<evidence type="ECO:0000256" key="3">
    <source>
        <dbReference type="HAMAP-Rule" id="MF_01537"/>
    </source>
</evidence>
<dbReference type="InterPro" id="IPR009664">
    <property type="entry name" value="Ppnp"/>
</dbReference>
<dbReference type="GO" id="GO:0004731">
    <property type="term" value="F:purine-nucleoside phosphorylase activity"/>
    <property type="evidence" value="ECO:0007669"/>
    <property type="project" value="UniProtKB-UniRule"/>
</dbReference>
<dbReference type="InterPro" id="IPR011051">
    <property type="entry name" value="RmlC_Cupin_sf"/>
</dbReference>
<evidence type="ECO:0000256" key="1">
    <source>
        <dbReference type="ARBA" id="ARBA00022676"/>
    </source>
</evidence>
<evidence type="ECO:0000313" key="4">
    <source>
        <dbReference type="EMBL" id="QUE50980.1"/>
    </source>
</evidence>
<dbReference type="EMBL" id="CP073100">
    <property type="protein sequence ID" value="QUE50980.1"/>
    <property type="molecule type" value="Genomic_DNA"/>
</dbReference>
<name>A0A975G9S0_9BACT</name>
<comment type="catalytic activity">
    <reaction evidence="3">
        <text>thymidine + phosphate = 2-deoxy-alpha-D-ribose 1-phosphate + thymine</text>
        <dbReference type="Rhea" id="RHEA:16037"/>
        <dbReference type="ChEBI" id="CHEBI:17748"/>
        <dbReference type="ChEBI" id="CHEBI:17821"/>
        <dbReference type="ChEBI" id="CHEBI:43474"/>
        <dbReference type="ChEBI" id="CHEBI:57259"/>
        <dbReference type="EC" id="2.4.2.2"/>
    </reaction>
</comment>
<dbReference type="Proteomes" id="UP000676169">
    <property type="component" value="Chromosome"/>
</dbReference>
<dbReference type="AlphaFoldDB" id="A0A975G9S0"/>
<protein>
    <recommendedName>
        <fullName evidence="3">Pyrimidine/purine nucleoside phosphorylase</fullName>
        <ecNumber evidence="3">2.4.2.1</ecNumber>
        <ecNumber evidence="3">2.4.2.2</ecNumber>
    </recommendedName>
    <alternativeName>
        <fullName evidence="3">Adenosine phosphorylase</fullName>
    </alternativeName>
    <alternativeName>
        <fullName evidence="3">Cytidine phosphorylase</fullName>
    </alternativeName>
    <alternativeName>
        <fullName evidence="3">Guanosine phosphorylase</fullName>
    </alternativeName>
    <alternativeName>
        <fullName evidence="3">Inosine phosphorylase</fullName>
    </alternativeName>
    <alternativeName>
        <fullName evidence="3">Thymidine phosphorylase</fullName>
    </alternativeName>
    <alternativeName>
        <fullName evidence="3">Uridine phosphorylase</fullName>
    </alternativeName>
    <alternativeName>
        <fullName evidence="3">Xanthosine phosphorylase</fullName>
    </alternativeName>
</protein>
<keyword evidence="1 3" id="KW-0328">Glycosyltransferase</keyword>
<organism evidence="4 5">
    <name type="scientific">Luteolibacter ambystomatis</name>
    <dbReference type="NCBI Taxonomy" id="2824561"/>
    <lineage>
        <taxon>Bacteria</taxon>
        <taxon>Pseudomonadati</taxon>
        <taxon>Verrucomicrobiota</taxon>
        <taxon>Verrucomicrobiia</taxon>
        <taxon>Verrucomicrobiales</taxon>
        <taxon>Verrucomicrobiaceae</taxon>
        <taxon>Luteolibacter</taxon>
    </lineage>
</organism>
<comment type="function">
    <text evidence="3">Catalyzes the phosphorolysis of diverse nucleosides, yielding D-ribose 1-phosphate and the respective free bases. Can use uridine, adenosine, guanosine, cytidine, thymidine, inosine and xanthosine as substrates. Also catalyzes the reverse reactions.</text>
</comment>
<dbReference type="PANTHER" id="PTHR36540:SF1">
    <property type="entry name" value="PYRIMIDINE_PURINE NUCLEOSIDE PHOSPHORYLASE"/>
    <property type="match status" value="1"/>
</dbReference>
<dbReference type="InterPro" id="IPR014710">
    <property type="entry name" value="RmlC-like_jellyroll"/>
</dbReference>
<comment type="similarity">
    <text evidence="3">Belongs to the nucleoside phosphorylase PpnP family.</text>
</comment>
<dbReference type="PANTHER" id="PTHR36540">
    <property type="entry name" value="PYRIMIDINE/PURINE NUCLEOSIDE PHOSPHORYLASE"/>
    <property type="match status" value="1"/>
</dbReference>
<reference evidence="4" key="1">
    <citation type="submission" date="2021-04" db="EMBL/GenBank/DDBJ databases">
        <title>Luteolibacter sp. 32A isolated from the skin of an Anderson's salamander (Ambystoma andersonii).</title>
        <authorList>
            <person name="Spergser J."/>
            <person name="Busse H.-J."/>
        </authorList>
    </citation>
    <scope>NUCLEOTIDE SEQUENCE</scope>
    <source>
        <strain evidence="4">32A</strain>
    </source>
</reference>
<dbReference type="GO" id="GO:0005829">
    <property type="term" value="C:cytosol"/>
    <property type="evidence" value="ECO:0007669"/>
    <property type="project" value="TreeGrafter"/>
</dbReference>
<dbReference type="KEGG" id="lamb:KBB96_19250"/>
<comment type="catalytic activity">
    <reaction evidence="3">
        <text>cytidine + phosphate = cytosine + alpha-D-ribose 1-phosphate</text>
        <dbReference type="Rhea" id="RHEA:52540"/>
        <dbReference type="ChEBI" id="CHEBI:16040"/>
        <dbReference type="ChEBI" id="CHEBI:17562"/>
        <dbReference type="ChEBI" id="CHEBI:43474"/>
        <dbReference type="ChEBI" id="CHEBI:57720"/>
        <dbReference type="EC" id="2.4.2.2"/>
    </reaction>
</comment>
<comment type="catalytic activity">
    <reaction evidence="3">
        <text>guanosine + phosphate = alpha-D-ribose 1-phosphate + guanine</text>
        <dbReference type="Rhea" id="RHEA:13233"/>
        <dbReference type="ChEBI" id="CHEBI:16235"/>
        <dbReference type="ChEBI" id="CHEBI:16750"/>
        <dbReference type="ChEBI" id="CHEBI:43474"/>
        <dbReference type="ChEBI" id="CHEBI:57720"/>
        <dbReference type="EC" id="2.4.2.1"/>
    </reaction>
</comment>
<dbReference type="Pfam" id="PF06865">
    <property type="entry name" value="Ppnp"/>
    <property type="match status" value="1"/>
</dbReference>
<dbReference type="RefSeq" id="WP_211631119.1">
    <property type="nucleotide sequence ID" value="NZ_CP073100.1"/>
</dbReference>
<keyword evidence="5" id="KW-1185">Reference proteome</keyword>
<dbReference type="HAMAP" id="MF_01537">
    <property type="entry name" value="Nucleos_phosphorylase_PpnP"/>
    <property type="match status" value="1"/>
</dbReference>
<sequence length="108" mass="11401">MSTPSFSNVTVDAKANVYFDGKVVSHTVRFDDGTKKTVGLIYAGEYHFGTGAPERMEIIAGECSVVLDGASETLKVAAGSHFDVAGNSGFTIHVAEGICEYVCSFLEA</sequence>
<dbReference type="Gene3D" id="2.60.120.10">
    <property type="entry name" value="Jelly Rolls"/>
    <property type="match status" value="1"/>
</dbReference>
<dbReference type="CDD" id="cd20296">
    <property type="entry name" value="cupin_PpnP-like"/>
    <property type="match status" value="1"/>
</dbReference>
<evidence type="ECO:0000256" key="2">
    <source>
        <dbReference type="ARBA" id="ARBA00022679"/>
    </source>
</evidence>
<comment type="catalytic activity">
    <reaction evidence="3">
        <text>uridine + phosphate = alpha-D-ribose 1-phosphate + uracil</text>
        <dbReference type="Rhea" id="RHEA:24388"/>
        <dbReference type="ChEBI" id="CHEBI:16704"/>
        <dbReference type="ChEBI" id="CHEBI:17568"/>
        <dbReference type="ChEBI" id="CHEBI:43474"/>
        <dbReference type="ChEBI" id="CHEBI:57720"/>
        <dbReference type="EC" id="2.4.2.2"/>
    </reaction>
</comment>
<comment type="catalytic activity">
    <reaction evidence="3">
        <text>inosine + phosphate = alpha-D-ribose 1-phosphate + hypoxanthine</text>
        <dbReference type="Rhea" id="RHEA:27646"/>
        <dbReference type="ChEBI" id="CHEBI:17368"/>
        <dbReference type="ChEBI" id="CHEBI:17596"/>
        <dbReference type="ChEBI" id="CHEBI:43474"/>
        <dbReference type="ChEBI" id="CHEBI:57720"/>
        <dbReference type="EC" id="2.4.2.1"/>
    </reaction>
</comment>
<gene>
    <name evidence="3" type="primary">ppnP</name>
    <name evidence="4" type="ORF">KBB96_19250</name>
</gene>
<dbReference type="EC" id="2.4.2.1" evidence="3"/>
<dbReference type="SUPFAM" id="SSF51182">
    <property type="entry name" value="RmlC-like cupins"/>
    <property type="match status" value="1"/>
</dbReference>